<dbReference type="Proteomes" id="UP000637061">
    <property type="component" value="Unassembled WGS sequence"/>
</dbReference>
<accession>A0A8I1EFF9</accession>
<proteinExistence type="predicted"/>
<protein>
    <submittedName>
        <fullName evidence="1">Uncharacterized protein</fullName>
    </submittedName>
</protein>
<name>A0A8I1EFF9_PSEPU</name>
<evidence type="ECO:0000313" key="1">
    <source>
        <dbReference type="EMBL" id="MBI6885087.1"/>
    </source>
</evidence>
<dbReference type="AlphaFoldDB" id="A0A8I1EFF9"/>
<gene>
    <name evidence="1" type="ORF">JEU22_14325</name>
</gene>
<reference evidence="1" key="1">
    <citation type="submission" date="2020-12" db="EMBL/GenBank/DDBJ databases">
        <title>Enhanced detection system for hospital associated transmission using whole genome sequencing surveillance.</title>
        <authorList>
            <person name="Harrison L.H."/>
            <person name="Van Tyne D."/>
            <person name="Marsh J.W."/>
            <person name="Griffith M.P."/>
            <person name="Snyder D.J."/>
            <person name="Cooper V.S."/>
            <person name="Mustapha M."/>
        </authorList>
    </citation>
    <scope>NUCLEOTIDE SEQUENCE</scope>
    <source>
        <strain evidence="1">PSB00042</strain>
    </source>
</reference>
<comment type="caution">
    <text evidence="1">The sequence shown here is derived from an EMBL/GenBank/DDBJ whole genome shotgun (WGS) entry which is preliminary data.</text>
</comment>
<dbReference type="RefSeq" id="WP_198747490.1">
    <property type="nucleotide sequence ID" value="NZ_JAEHTE010000015.1"/>
</dbReference>
<organism evidence="1 2">
    <name type="scientific">Pseudomonas putida</name>
    <name type="common">Arthrobacter siderocapsulatus</name>
    <dbReference type="NCBI Taxonomy" id="303"/>
    <lineage>
        <taxon>Bacteria</taxon>
        <taxon>Pseudomonadati</taxon>
        <taxon>Pseudomonadota</taxon>
        <taxon>Gammaproteobacteria</taxon>
        <taxon>Pseudomonadales</taxon>
        <taxon>Pseudomonadaceae</taxon>
        <taxon>Pseudomonas</taxon>
    </lineage>
</organism>
<evidence type="ECO:0000313" key="2">
    <source>
        <dbReference type="Proteomes" id="UP000637061"/>
    </source>
</evidence>
<dbReference type="EMBL" id="JAEHTE010000015">
    <property type="protein sequence ID" value="MBI6885087.1"/>
    <property type="molecule type" value="Genomic_DNA"/>
</dbReference>
<sequence length="90" mass="10061">MTTSIPSAWKQKLDTRVYHLTLTEQEHKTLLAKNKSASFMAFADERGALRCSLNLQPWGEPIVEYGFQVGDDTEANHQAILGALAEYIHG</sequence>